<dbReference type="InterPro" id="IPR000374">
    <property type="entry name" value="PC_trans"/>
</dbReference>
<keyword evidence="8" id="KW-1003">Cell membrane</keyword>
<keyword evidence="17" id="KW-1208">Phospholipid metabolism</keyword>
<comment type="similarity">
    <text evidence="5 18">Belongs to the CDS family.</text>
</comment>
<evidence type="ECO:0000256" key="4">
    <source>
        <dbReference type="ARBA" id="ARBA00005189"/>
    </source>
</evidence>
<accession>A0A3E0WCA8</accession>
<feature type="transmembrane region" description="Helical" evidence="19">
    <location>
        <begin position="210"/>
        <end position="228"/>
    </location>
</feature>
<evidence type="ECO:0000256" key="16">
    <source>
        <dbReference type="ARBA" id="ARBA00023209"/>
    </source>
</evidence>
<dbReference type="PROSITE" id="PS01315">
    <property type="entry name" value="CDS"/>
    <property type="match status" value="1"/>
</dbReference>
<evidence type="ECO:0000313" key="21">
    <source>
        <dbReference type="Proteomes" id="UP000257080"/>
    </source>
</evidence>
<keyword evidence="14" id="KW-0443">Lipid metabolism</keyword>
<evidence type="ECO:0000256" key="17">
    <source>
        <dbReference type="ARBA" id="ARBA00023264"/>
    </source>
</evidence>
<evidence type="ECO:0000256" key="8">
    <source>
        <dbReference type="ARBA" id="ARBA00022475"/>
    </source>
</evidence>
<evidence type="ECO:0000256" key="7">
    <source>
        <dbReference type="ARBA" id="ARBA00019373"/>
    </source>
</evidence>
<evidence type="ECO:0000256" key="2">
    <source>
        <dbReference type="ARBA" id="ARBA00004651"/>
    </source>
</evidence>
<evidence type="ECO:0000256" key="9">
    <source>
        <dbReference type="ARBA" id="ARBA00022516"/>
    </source>
</evidence>
<evidence type="ECO:0000256" key="14">
    <source>
        <dbReference type="ARBA" id="ARBA00023098"/>
    </source>
</evidence>
<evidence type="ECO:0000256" key="5">
    <source>
        <dbReference type="ARBA" id="ARBA00010185"/>
    </source>
</evidence>
<dbReference type="Proteomes" id="UP000257080">
    <property type="component" value="Unassembled WGS sequence"/>
</dbReference>
<organism evidence="20 21">
    <name type="scientific">Subtercola boreus</name>
    <dbReference type="NCBI Taxonomy" id="120213"/>
    <lineage>
        <taxon>Bacteria</taxon>
        <taxon>Bacillati</taxon>
        <taxon>Actinomycetota</taxon>
        <taxon>Actinomycetes</taxon>
        <taxon>Micrococcales</taxon>
        <taxon>Microbacteriaceae</taxon>
        <taxon>Subtercola</taxon>
    </lineage>
</organism>
<keyword evidence="16" id="KW-0594">Phospholipid biosynthesis</keyword>
<comment type="pathway">
    <text evidence="3 18">Phospholipid metabolism; CDP-diacylglycerol biosynthesis; CDP-diacylglycerol from sn-glycerol 3-phosphate: step 3/3.</text>
</comment>
<feature type="transmembrane region" description="Helical" evidence="19">
    <location>
        <begin position="108"/>
        <end position="130"/>
    </location>
</feature>
<dbReference type="Pfam" id="PF01148">
    <property type="entry name" value="CTP_transf_1"/>
    <property type="match status" value="1"/>
</dbReference>
<feature type="transmembrane region" description="Helical" evidence="19">
    <location>
        <begin position="32"/>
        <end position="51"/>
    </location>
</feature>
<comment type="pathway">
    <text evidence="4">Lipid metabolism.</text>
</comment>
<evidence type="ECO:0000256" key="18">
    <source>
        <dbReference type="RuleBase" id="RU003938"/>
    </source>
</evidence>
<dbReference type="EMBL" id="NBXE01000017">
    <property type="protein sequence ID" value="RFA28193.1"/>
    <property type="molecule type" value="Genomic_DNA"/>
</dbReference>
<reference evidence="20 21" key="1">
    <citation type="submission" date="2017-04" db="EMBL/GenBank/DDBJ databases">
        <title>Comparative genome analysis of Subtercola boreus.</title>
        <authorList>
            <person name="Cho Y.-J."/>
            <person name="Cho A."/>
            <person name="Kim O.-S."/>
            <person name="Lee J.-I."/>
        </authorList>
    </citation>
    <scope>NUCLEOTIDE SEQUENCE [LARGE SCALE GENOMIC DNA]</scope>
    <source>
        <strain evidence="20 21">P28004</strain>
    </source>
</reference>
<dbReference type="AlphaFoldDB" id="A0A3E0WCA8"/>
<dbReference type="PANTHER" id="PTHR46382:SF1">
    <property type="entry name" value="PHOSPHATIDATE CYTIDYLYLTRANSFERASE"/>
    <property type="match status" value="1"/>
</dbReference>
<feature type="transmembrane region" description="Helical" evidence="19">
    <location>
        <begin position="57"/>
        <end position="76"/>
    </location>
</feature>
<evidence type="ECO:0000256" key="15">
    <source>
        <dbReference type="ARBA" id="ARBA00023136"/>
    </source>
</evidence>
<dbReference type="PANTHER" id="PTHR46382">
    <property type="entry name" value="PHOSPHATIDATE CYTIDYLYLTRANSFERASE"/>
    <property type="match status" value="1"/>
</dbReference>
<evidence type="ECO:0000256" key="1">
    <source>
        <dbReference type="ARBA" id="ARBA00001698"/>
    </source>
</evidence>
<feature type="transmembrane region" description="Helical" evidence="19">
    <location>
        <begin position="83"/>
        <end position="102"/>
    </location>
</feature>
<feature type="transmembrane region" description="Helical" evidence="19">
    <location>
        <begin position="170"/>
        <end position="189"/>
    </location>
</feature>
<comment type="subcellular location">
    <subcellularLocation>
        <location evidence="2">Cell membrane</location>
        <topology evidence="2">Multi-pass membrane protein</topology>
    </subcellularLocation>
</comment>
<proteinExistence type="inferred from homology"/>
<keyword evidence="15 19" id="KW-0472">Membrane</keyword>
<comment type="catalytic activity">
    <reaction evidence="1 18">
        <text>a 1,2-diacyl-sn-glycero-3-phosphate + CTP + H(+) = a CDP-1,2-diacyl-sn-glycerol + diphosphate</text>
        <dbReference type="Rhea" id="RHEA:16229"/>
        <dbReference type="ChEBI" id="CHEBI:15378"/>
        <dbReference type="ChEBI" id="CHEBI:33019"/>
        <dbReference type="ChEBI" id="CHEBI:37563"/>
        <dbReference type="ChEBI" id="CHEBI:58332"/>
        <dbReference type="ChEBI" id="CHEBI:58608"/>
        <dbReference type="EC" id="2.7.7.41"/>
    </reaction>
</comment>
<dbReference type="UniPathway" id="UPA00557">
    <property type="reaction ID" value="UER00614"/>
</dbReference>
<keyword evidence="9" id="KW-0444">Lipid biosynthesis</keyword>
<comment type="caution">
    <text evidence="20">The sequence shown here is derived from an EMBL/GenBank/DDBJ whole genome shotgun (WGS) entry which is preliminary data.</text>
</comment>
<dbReference type="EC" id="2.7.7.41" evidence="6 18"/>
<gene>
    <name evidence="20" type="ORF">B7R25_05020</name>
</gene>
<evidence type="ECO:0000256" key="11">
    <source>
        <dbReference type="ARBA" id="ARBA00022692"/>
    </source>
</evidence>
<evidence type="ECO:0000313" key="20">
    <source>
        <dbReference type="EMBL" id="RFA28193.1"/>
    </source>
</evidence>
<feature type="transmembrane region" description="Helical" evidence="19">
    <location>
        <begin position="142"/>
        <end position="164"/>
    </location>
</feature>
<evidence type="ECO:0000256" key="19">
    <source>
        <dbReference type="SAM" id="Phobius"/>
    </source>
</evidence>
<keyword evidence="10 18" id="KW-0808">Transferase</keyword>
<evidence type="ECO:0000256" key="12">
    <source>
        <dbReference type="ARBA" id="ARBA00022695"/>
    </source>
</evidence>
<evidence type="ECO:0000256" key="10">
    <source>
        <dbReference type="ARBA" id="ARBA00022679"/>
    </source>
</evidence>
<keyword evidence="13 19" id="KW-1133">Transmembrane helix</keyword>
<protein>
    <recommendedName>
        <fullName evidence="7 18">Phosphatidate cytidylyltransferase</fullName>
        <ecNumber evidence="6 18">2.7.7.41</ecNumber>
    </recommendedName>
</protein>
<keyword evidence="11 18" id="KW-0812">Transmembrane</keyword>
<feature type="transmembrane region" description="Helical" evidence="19">
    <location>
        <begin position="234"/>
        <end position="258"/>
    </location>
</feature>
<dbReference type="GO" id="GO:0004605">
    <property type="term" value="F:phosphatidate cytidylyltransferase activity"/>
    <property type="evidence" value="ECO:0007669"/>
    <property type="project" value="UniProtKB-EC"/>
</dbReference>
<dbReference type="GO" id="GO:0016024">
    <property type="term" value="P:CDP-diacylglycerol biosynthetic process"/>
    <property type="evidence" value="ECO:0007669"/>
    <property type="project" value="UniProtKB-UniPathway"/>
</dbReference>
<evidence type="ECO:0000256" key="6">
    <source>
        <dbReference type="ARBA" id="ARBA00012487"/>
    </source>
</evidence>
<dbReference type="GO" id="GO:0005886">
    <property type="term" value="C:plasma membrane"/>
    <property type="evidence" value="ECO:0007669"/>
    <property type="project" value="UniProtKB-SubCell"/>
</dbReference>
<sequence length="299" mass="32193">MSRAELEDRVRARREQFEEANERITARSGRNLLSAVAIGLVLGGLMFVSLLFVTELFLVFVGLIACIGTLELVGALKRSGRYVPVIPSVISAAGVSIASFYAGASGQWLTLLAGTGLVLVWRLGMLANPAHRADAKQLLRDLAAAVLVQTYVVFLASISILLVAQPDGRWWVLAFMLVVICVDTGAYAAGLNFGKHPMAPRISPKKTWEGFAGALLVALVAGVLLSIFMLHQPWWFGLIFGAVLTLTATFGDLAESLLKRDMGIKDMSTWLPGHGGFLDRLDSMLPSAAAAYVLFIVFS</sequence>
<evidence type="ECO:0000256" key="13">
    <source>
        <dbReference type="ARBA" id="ARBA00022989"/>
    </source>
</evidence>
<evidence type="ECO:0000256" key="3">
    <source>
        <dbReference type="ARBA" id="ARBA00005119"/>
    </source>
</evidence>
<name>A0A3E0WCA8_9MICO</name>
<keyword evidence="12 18" id="KW-0548">Nucleotidyltransferase</keyword>